<dbReference type="PANTHER" id="PTHR46481:SF10">
    <property type="entry name" value="ZINC FINGER BED DOMAIN-CONTAINING PROTEIN 39"/>
    <property type="match status" value="1"/>
</dbReference>
<feature type="region of interest" description="Disordered" evidence="6">
    <location>
        <begin position="117"/>
        <end position="140"/>
    </location>
</feature>
<evidence type="ECO:0000256" key="1">
    <source>
        <dbReference type="ARBA" id="ARBA00004123"/>
    </source>
</evidence>
<evidence type="ECO:0000256" key="5">
    <source>
        <dbReference type="ARBA" id="ARBA00023242"/>
    </source>
</evidence>
<organism evidence="7 8">
    <name type="scientific">Favolaschia claudopus</name>
    <dbReference type="NCBI Taxonomy" id="2862362"/>
    <lineage>
        <taxon>Eukaryota</taxon>
        <taxon>Fungi</taxon>
        <taxon>Dikarya</taxon>
        <taxon>Basidiomycota</taxon>
        <taxon>Agaricomycotina</taxon>
        <taxon>Agaricomycetes</taxon>
        <taxon>Agaricomycetidae</taxon>
        <taxon>Agaricales</taxon>
        <taxon>Marasmiineae</taxon>
        <taxon>Mycenaceae</taxon>
        <taxon>Favolaschia</taxon>
    </lineage>
</organism>
<keyword evidence="8" id="KW-1185">Reference proteome</keyword>
<keyword evidence="3" id="KW-0863">Zinc-finger</keyword>
<keyword evidence="2" id="KW-0479">Metal-binding</keyword>
<accession>A0AAW0ASJ7</accession>
<sequence length="343" mass="39184">SVDTDAWTSPNHRAFVAVGGHWEEDGKRINCLLDFVEVPKSHTGENLADVLHTVVDDFGIADRLISITCDNASPNDTMCQNLENRLDGFNAEKNRTRCFDHVGNLVAKSLLKMFDAPKKKGEGSEPAAPGDGDRDEDEANDGLDLDELLAELNDMERTDDDSDDVFDELAQMLEEDREQFLEQTKEIRSALIKVCRLFFMEANKFNHRRQIRTVAKKTINSSTLLLPAWKEVVKNCGLSAKNLPRDVRTRWNSTYDMIVVALQYRRAIREFTSDESNGLQQFMLTSLEWTVLEDLRYILGVRHSHIFFFNCAHSTNLVIQRRHPLLLSRLGNTCNRYPRHGQA</sequence>
<dbReference type="AlphaFoldDB" id="A0AAW0ASJ7"/>
<dbReference type="GO" id="GO:0008270">
    <property type="term" value="F:zinc ion binding"/>
    <property type="evidence" value="ECO:0007669"/>
    <property type="project" value="UniProtKB-KW"/>
</dbReference>
<evidence type="ECO:0000256" key="4">
    <source>
        <dbReference type="ARBA" id="ARBA00022833"/>
    </source>
</evidence>
<evidence type="ECO:0000313" key="7">
    <source>
        <dbReference type="EMBL" id="KAK7015603.1"/>
    </source>
</evidence>
<dbReference type="InterPro" id="IPR012337">
    <property type="entry name" value="RNaseH-like_sf"/>
</dbReference>
<proteinExistence type="predicted"/>
<dbReference type="SUPFAM" id="SSF53098">
    <property type="entry name" value="Ribonuclease H-like"/>
    <property type="match status" value="1"/>
</dbReference>
<evidence type="ECO:0000256" key="2">
    <source>
        <dbReference type="ARBA" id="ARBA00022723"/>
    </source>
</evidence>
<feature type="non-terminal residue" evidence="7">
    <location>
        <position position="1"/>
    </location>
</feature>
<keyword evidence="4" id="KW-0862">Zinc</keyword>
<gene>
    <name evidence="7" type="ORF">R3P38DRAFT_2543425</name>
</gene>
<dbReference type="PANTHER" id="PTHR46481">
    <property type="entry name" value="ZINC FINGER BED DOMAIN-CONTAINING PROTEIN 4"/>
    <property type="match status" value="1"/>
</dbReference>
<dbReference type="EMBL" id="JAWWNJ010000053">
    <property type="protein sequence ID" value="KAK7015603.1"/>
    <property type="molecule type" value="Genomic_DNA"/>
</dbReference>
<name>A0AAW0ASJ7_9AGAR</name>
<dbReference type="Proteomes" id="UP001362999">
    <property type="component" value="Unassembled WGS sequence"/>
</dbReference>
<dbReference type="GO" id="GO:0005634">
    <property type="term" value="C:nucleus"/>
    <property type="evidence" value="ECO:0007669"/>
    <property type="project" value="UniProtKB-SubCell"/>
</dbReference>
<comment type="caution">
    <text evidence="7">The sequence shown here is derived from an EMBL/GenBank/DDBJ whole genome shotgun (WGS) entry which is preliminary data.</text>
</comment>
<evidence type="ECO:0000256" key="3">
    <source>
        <dbReference type="ARBA" id="ARBA00022771"/>
    </source>
</evidence>
<evidence type="ECO:0000313" key="8">
    <source>
        <dbReference type="Proteomes" id="UP001362999"/>
    </source>
</evidence>
<comment type="subcellular location">
    <subcellularLocation>
        <location evidence="1">Nucleus</location>
    </subcellularLocation>
</comment>
<protein>
    <submittedName>
        <fullName evidence="7">Ribonuclease H-like domain-containing protein</fullName>
    </submittedName>
</protein>
<keyword evidence="5" id="KW-0539">Nucleus</keyword>
<dbReference type="InterPro" id="IPR052035">
    <property type="entry name" value="ZnF_BED_domain_contain"/>
</dbReference>
<reference evidence="7 8" key="1">
    <citation type="journal article" date="2024" name="J Genomics">
        <title>Draft genome sequencing and assembly of Favolaschia claudopus CIRM-BRFM 2984 isolated from oak limbs.</title>
        <authorList>
            <person name="Navarro D."/>
            <person name="Drula E."/>
            <person name="Chaduli D."/>
            <person name="Cazenave R."/>
            <person name="Ahrendt S."/>
            <person name="Wang J."/>
            <person name="Lipzen A."/>
            <person name="Daum C."/>
            <person name="Barry K."/>
            <person name="Grigoriev I.V."/>
            <person name="Favel A."/>
            <person name="Rosso M.N."/>
            <person name="Martin F."/>
        </authorList>
    </citation>
    <scope>NUCLEOTIDE SEQUENCE [LARGE SCALE GENOMIC DNA]</scope>
    <source>
        <strain evidence="7 8">CIRM-BRFM 2984</strain>
    </source>
</reference>
<evidence type="ECO:0000256" key="6">
    <source>
        <dbReference type="SAM" id="MobiDB-lite"/>
    </source>
</evidence>